<keyword evidence="19" id="KW-1185">Reference proteome</keyword>
<dbReference type="Pfam" id="PF08264">
    <property type="entry name" value="Anticodon_1"/>
    <property type="match status" value="1"/>
</dbReference>
<dbReference type="InterPro" id="IPR013155">
    <property type="entry name" value="M/V/L/I-tRNA-synth_anticd-bd"/>
</dbReference>
<keyword evidence="8 14" id="KW-0862">Zinc</keyword>
<organism evidence="18 19">
    <name type="scientific">Paraburkholderia fungorum</name>
    <dbReference type="NCBI Taxonomy" id="134537"/>
    <lineage>
        <taxon>Bacteria</taxon>
        <taxon>Pseudomonadati</taxon>
        <taxon>Pseudomonadota</taxon>
        <taxon>Betaproteobacteria</taxon>
        <taxon>Burkholderiales</taxon>
        <taxon>Burkholderiaceae</taxon>
        <taxon>Paraburkholderia</taxon>
    </lineage>
</organism>
<evidence type="ECO:0000313" key="18">
    <source>
        <dbReference type="EMBL" id="SDQ79851.1"/>
    </source>
</evidence>
<evidence type="ECO:0000259" key="17">
    <source>
        <dbReference type="Pfam" id="PF08264"/>
    </source>
</evidence>
<dbReference type="GO" id="GO:0008270">
    <property type="term" value="F:zinc ion binding"/>
    <property type="evidence" value="ECO:0007669"/>
    <property type="project" value="UniProtKB-UniRule"/>
</dbReference>
<evidence type="ECO:0000259" key="15">
    <source>
        <dbReference type="Pfam" id="PF00133"/>
    </source>
</evidence>
<evidence type="ECO:0000256" key="10">
    <source>
        <dbReference type="ARBA" id="ARBA00022917"/>
    </source>
</evidence>
<evidence type="ECO:0000256" key="3">
    <source>
        <dbReference type="ARBA" id="ARBA00011245"/>
    </source>
</evidence>
<dbReference type="FunFam" id="3.40.50.620:FF:000048">
    <property type="entry name" value="Isoleucine--tRNA ligase"/>
    <property type="match status" value="1"/>
</dbReference>
<keyword evidence="7 14" id="KW-0547">Nucleotide-binding</keyword>
<dbReference type="FunFam" id="3.40.50.620:FF:000042">
    <property type="entry name" value="Isoleucine--tRNA ligase"/>
    <property type="match status" value="1"/>
</dbReference>
<dbReference type="SUPFAM" id="SSF52374">
    <property type="entry name" value="Nucleotidylyl transferase"/>
    <property type="match status" value="1"/>
</dbReference>
<feature type="domain" description="Zinc finger FPG/IleRS-type" evidence="16">
    <location>
        <begin position="957"/>
        <end position="983"/>
    </location>
</feature>
<gene>
    <name evidence="14" type="primary">ileS</name>
    <name evidence="18" type="ORF">SAMN05443245_2804</name>
</gene>
<dbReference type="SUPFAM" id="SSF47323">
    <property type="entry name" value="Anticodon-binding domain of a subclass of class I aminoacyl-tRNA synthetases"/>
    <property type="match status" value="1"/>
</dbReference>
<dbReference type="InterPro" id="IPR001412">
    <property type="entry name" value="aa-tRNA-synth_I_CS"/>
</dbReference>
<comment type="domain">
    <text evidence="14">IleRS has two distinct active sites: one for aminoacylation and one for editing. The misactivated valine is translocated from the active site to the editing site, which sterically excludes the correctly activated isoleucine. The single editing site contains two valyl binding pockets, one specific for each substrate (Val-AMP or Val-tRNA(Ile)).</text>
</comment>
<feature type="binding site" evidence="14">
    <location>
        <position position="978"/>
    </location>
    <ligand>
        <name>Zn(2+)</name>
        <dbReference type="ChEBI" id="CHEBI:29105"/>
    </ligand>
</feature>
<comment type="catalytic activity">
    <reaction evidence="13 14">
        <text>tRNA(Ile) + L-isoleucine + ATP = L-isoleucyl-tRNA(Ile) + AMP + diphosphate</text>
        <dbReference type="Rhea" id="RHEA:11060"/>
        <dbReference type="Rhea" id="RHEA-COMP:9666"/>
        <dbReference type="Rhea" id="RHEA-COMP:9695"/>
        <dbReference type="ChEBI" id="CHEBI:30616"/>
        <dbReference type="ChEBI" id="CHEBI:33019"/>
        <dbReference type="ChEBI" id="CHEBI:58045"/>
        <dbReference type="ChEBI" id="CHEBI:78442"/>
        <dbReference type="ChEBI" id="CHEBI:78528"/>
        <dbReference type="ChEBI" id="CHEBI:456215"/>
        <dbReference type="EC" id="6.1.1.5"/>
    </reaction>
</comment>
<dbReference type="GO" id="GO:0004822">
    <property type="term" value="F:isoleucine-tRNA ligase activity"/>
    <property type="evidence" value="ECO:0007669"/>
    <property type="project" value="UniProtKB-UniRule"/>
</dbReference>
<keyword evidence="5 14" id="KW-0436">Ligase</keyword>
<evidence type="ECO:0000313" key="19">
    <source>
        <dbReference type="Proteomes" id="UP000183487"/>
    </source>
</evidence>
<feature type="binding site" evidence="14">
    <location>
        <position position="958"/>
    </location>
    <ligand>
        <name>Zn(2+)</name>
        <dbReference type="ChEBI" id="CHEBI:29105"/>
    </ligand>
</feature>
<keyword evidence="9 14" id="KW-0067">ATP-binding</keyword>
<dbReference type="InterPro" id="IPR002301">
    <property type="entry name" value="Ile-tRNA-ligase"/>
</dbReference>
<evidence type="ECO:0000256" key="5">
    <source>
        <dbReference type="ARBA" id="ARBA00022598"/>
    </source>
</evidence>
<proteinExistence type="inferred from homology"/>
<feature type="binding site" evidence="14">
    <location>
        <position position="981"/>
    </location>
    <ligand>
        <name>Zn(2+)</name>
        <dbReference type="ChEBI" id="CHEBI:29105"/>
    </ligand>
</feature>
<protein>
    <recommendedName>
        <fullName evidence="14">Isoleucine--tRNA ligase</fullName>
        <ecNumber evidence="14">6.1.1.5</ecNumber>
    </recommendedName>
    <alternativeName>
        <fullName evidence="14">Isoleucyl-tRNA synthetase</fullName>
        <shortName evidence="14">IleRS</shortName>
    </alternativeName>
</protein>
<comment type="function">
    <text evidence="12 14">Catalyzes the attachment of isoleucine to tRNA(Ile). As IleRS can inadvertently accommodate and process structurally similar amino acids such as valine, to avoid such errors it has two additional distinct tRNA(Ile)-dependent editing activities. One activity is designated as 'pretransfer' editing and involves the hydrolysis of activated Val-AMP. The other activity is designated 'posttransfer' editing and involves deacylation of mischarged Val-tRNA(Ile).</text>
</comment>
<dbReference type="NCBIfam" id="TIGR00392">
    <property type="entry name" value="ileS"/>
    <property type="match status" value="1"/>
</dbReference>
<dbReference type="CDD" id="cd00818">
    <property type="entry name" value="IleRS_core"/>
    <property type="match status" value="1"/>
</dbReference>
<evidence type="ECO:0000256" key="8">
    <source>
        <dbReference type="ARBA" id="ARBA00022833"/>
    </source>
</evidence>
<evidence type="ECO:0000256" key="7">
    <source>
        <dbReference type="ARBA" id="ARBA00022741"/>
    </source>
</evidence>
<dbReference type="Pfam" id="PF00133">
    <property type="entry name" value="tRNA-synt_1"/>
    <property type="match status" value="1"/>
</dbReference>
<dbReference type="PANTHER" id="PTHR42765">
    <property type="entry name" value="SOLEUCYL-TRNA SYNTHETASE"/>
    <property type="match status" value="1"/>
</dbReference>
<evidence type="ECO:0000259" key="16">
    <source>
        <dbReference type="Pfam" id="PF06827"/>
    </source>
</evidence>
<dbReference type="GO" id="GO:0005829">
    <property type="term" value="C:cytosol"/>
    <property type="evidence" value="ECO:0007669"/>
    <property type="project" value="TreeGrafter"/>
</dbReference>
<feature type="domain" description="Aminoacyl-tRNA synthetase class Ia" evidence="15">
    <location>
        <begin position="85"/>
        <end position="710"/>
    </location>
</feature>
<dbReference type="PROSITE" id="PS00178">
    <property type="entry name" value="AA_TRNA_LIGASE_I"/>
    <property type="match status" value="1"/>
</dbReference>
<dbReference type="EC" id="6.1.1.5" evidence="14"/>
<dbReference type="GO" id="GO:0002161">
    <property type="term" value="F:aminoacyl-tRNA deacylase activity"/>
    <property type="evidence" value="ECO:0007669"/>
    <property type="project" value="InterPro"/>
</dbReference>
<dbReference type="HAMAP" id="MF_02002">
    <property type="entry name" value="Ile_tRNA_synth_type1"/>
    <property type="match status" value="1"/>
</dbReference>
<keyword evidence="4 14" id="KW-0963">Cytoplasm</keyword>
<dbReference type="PANTHER" id="PTHR42765:SF1">
    <property type="entry name" value="ISOLEUCINE--TRNA LIGASE, MITOCHONDRIAL"/>
    <property type="match status" value="1"/>
</dbReference>
<evidence type="ECO:0000256" key="13">
    <source>
        <dbReference type="ARBA" id="ARBA00048359"/>
    </source>
</evidence>
<dbReference type="Gene3D" id="3.90.740.10">
    <property type="entry name" value="Valyl/Leucyl/Isoleucyl-tRNA synthetase, editing domain"/>
    <property type="match status" value="1"/>
</dbReference>
<evidence type="ECO:0000256" key="12">
    <source>
        <dbReference type="ARBA" id="ARBA00025217"/>
    </source>
</evidence>
<dbReference type="InterPro" id="IPR014729">
    <property type="entry name" value="Rossmann-like_a/b/a_fold"/>
</dbReference>
<dbReference type="InterPro" id="IPR009008">
    <property type="entry name" value="Val/Leu/Ile-tRNA-synth_edit"/>
</dbReference>
<comment type="subunit">
    <text evidence="3 14">Monomer.</text>
</comment>
<feature type="binding site" evidence="14">
    <location>
        <position position="675"/>
    </location>
    <ligand>
        <name>ATP</name>
        <dbReference type="ChEBI" id="CHEBI:30616"/>
    </ligand>
</feature>
<sequence>MPNAASSVAARIERRPWITTCLPGAPNNALAHRARPRALLRIERIHRDHIMSNKKADSKPQSRYPVNLLDTPFPMRGDLPKREPQWVKEWQERKIYEKIRAASKGRKKFILHDGPPYANGDIHLGHAVNKILKDMIVKARNLAGFDAVYVPGWDCHGMPIEIQIEKQFGKSLPAAEVMQKARAYATEQIEKQKVGFRRLGVLGDWDNPYKTMNFTNEAGEIRALAKIMEKGYVFRGLKPVNWCFDCGSALAEAEVEYKDKTDPTIDVLFSFAEPEKTAQAFGLAALPRNEGGIVIWTTTPWTIPANQALNLHPEIVYALVDTPRGLLILAQERVEACLKQYKLEGTIIATTTGEKLVNLRFNHPLASAHPSYKRTAPVYLGDYVTTESGTGVVHSSPAYGVEDFVSCKAHGMSDSDIINPVMGDGRYIESLALFGGLSIWAANPQIVEALQSAGSLLHTEKYLHSYMHCWRHKTPIIYRATSQWFAGMDVKPNDTDKTLRETALEGIENTAFYPAWGKQRLFSMIANRPDWTLSRQRQWGVPMAFFVHKETGELHPRTLELLEEVAQRVEKAGIEAWQSLDPRELLGDDANMYEKNRDTLDVWFDSGTTHWHVLRGSHKDELQFPADLYLEGSDQHRGWFHSSLLTASMIDGRPPYNALLTHGFTVDGEGRKMSKSLGNGIDPHEVANRLGAEIIRLWIASTDYSGELAISEEILKRVTEGYRRIRNTLRFLMANLSDFDFAQHARPVEDWLEIDRYAVALSANLQNDILTHYDKYEFHPVVAKLQTFCSEDLGGFYLDVLKDRLYTTAADSVARRSAQTALYHIAHGLLRLMAPFLSFTAEEAWKVFQPNSETIFTETYHAFPAVPDAGELLDKWTLLRAARSDVTKALEEARVANLIGSSLQAEVEIRASGARYDALASLADDLKFVLITSAANVVKVDSEADEGVEVIASKYLKCERCWHYRADVGANAEHPTLCGRCFSNLFGNGETRSAA</sequence>
<dbReference type="Gene3D" id="1.10.730.20">
    <property type="match status" value="1"/>
</dbReference>
<dbReference type="InterPro" id="IPR033708">
    <property type="entry name" value="Anticodon_Ile_BEm"/>
</dbReference>
<name>A0A1H1DTK9_9BURK</name>
<evidence type="ECO:0000256" key="2">
    <source>
        <dbReference type="ARBA" id="ARBA00006887"/>
    </source>
</evidence>
<dbReference type="PRINTS" id="PR00984">
    <property type="entry name" value="TRNASYNTHILE"/>
</dbReference>
<dbReference type="EMBL" id="FNKP01000001">
    <property type="protein sequence ID" value="SDQ79851.1"/>
    <property type="molecule type" value="Genomic_DNA"/>
</dbReference>
<dbReference type="Proteomes" id="UP000183487">
    <property type="component" value="Unassembled WGS sequence"/>
</dbReference>
<feature type="domain" description="Methionyl/Valyl/Leucyl/Isoleucyl-tRNA synthetase anticodon-binding" evidence="17">
    <location>
        <begin position="755"/>
        <end position="909"/>
    </location>
</feature>
<keyword evidence="6 14" id="KW-0479">Metal-binding</keyword>
<dbReference type="InterPro" id="IPR050081">
    <property type="entry name" value="Ile-tRNA_ligase"/>
</dbReference>
<reference evidence="19" key="1">
    <citation type="submission" date="2016-10" db="EMBL/GenBank/DDBJ databases">
        <authorList>
            <person name="Varghese N."/>
            <person name="Submissions S."/>
        </authorList>
    </citation>
    <scope>NUCLEOTIDE SEQUENCE [LARGE SCALE GENOMIC DNA]</scope>
    <source>
        <strain evidence="19">GAS106B</strain>
    </source>
</reference>
<comment type="cofactor">
    <cofactor evidence="14">
        <name>Zn(2+)</name>
        <dbReference type="ChEBI" id="CHEBI:29105"/>
    </cofactor>
    <text evidence="14">Binds 1 zinc ion per subunit.</text>
</comment>
<dbReference type="GO" id="GO:0006428">
    <property type="term" value="P:isoleucyl-tRNA aminoacylation"/>
    <property type="evidence" value="ECO:0007669"/>
    <property type="project" value="UniProtKB-UniRule"/>
</dbReference>
<keyword evidence="11 14" id="KW-0030">Aminoacyl-tRNA synthetase</keyword>
<evidence type="ECO:0000256" key="11">
    <source>
        <dbReference type="ARBA" id="ARBA00023146"/>
    </source>
</evidence>
<dbReference type="Gene3D" id="3.40.50.620">
    <property type="entry name" value="HUPs"/>
    <property type="match status" value="2"/>
</dbReference>
<evidence type="ECO:0000256" key="9">
    <source>
        <dbReference type="ARBA" id="ARBA00022840"/>
    </source>
</evidence>
<dbReference type="GO" id="GO:0005524">
    <property type="term" value="F:ATP binding"/>
    <property type="evidence" value="ECO:0007669"/>
    <property type="project" value="UniProtKB-UniRule"/>
</dbReference>
<evidence type="ECO:0000256" key="4">
    <source>
        <dbReference type="ARBA" id="ARBA00022490"/>
    </source>
</evidence>
<dbReference type="AlphaFoldDB" id="A0A1H1DTK9"/>
<evidence type="ECO:0000256" key="1">
    <source>
        <dbReference type="ARBA" id="ARBA00004496"/>
    </source>
</evidence>
<keyword evidence="10 14" id="KW-0648">Protein biosynthesis</keyword>
<comment type="subcellular location">
    <subcellularLocation>
        <location evidence="1 14">Cytoplasm</location>
    </subcellularLocation>
</comment>
<dbReference type="InterPro" id="IPR009080">
    <property type="entry name" value="tRNAsynth_Ia_anticodon-bd"/>
</dbReference>
<feature type="short sequence motif" description="'HIGH' region" evidence="14">
    <location>
        <begin position="116"/>
        <end position="126"/>
    </location>
</feature>
<dbReference type="Pfam" id="PF06827">
    <property type="entry name" value="zf-FPG_IleRS"/>
    <property type="match status" value="1"/>
</dbReference>
<feature type="binding site" evidence="14">
    <location>
        <position position="961"/>
    </location>
    <ligand>
        <name>Zn(2+)</name>
        <dbReference type="ChEBI" id="CHEBI:29105"/>
    </ligand>
</feature>
<evidence type="ECO:0000256" key="14">
    <source>
        <dbReference type="HAMAP-Rule" id="MF_02002"/>
    </source>
</evidence>
<dbReference type="GO" id="GO:0000049">
    <property type="term" value="F:tRNA binding"/>
    <property type="evidence" value="ECO:0007669"/>
    <property type="project" value="InterPro"/>
</dbReference>
<dbReference type="SUPFAM" id="SSF50677">
    <property type="entry name" value="ValRS/IleRS/LeuRS editing domain"/>
    <property type="match status" value="1"/>
</dbReference>
<comment type="similarity">
    <text evidence="2 14">Belongs to the class-I aminoacyl-tRNA synthetase family. IleS type 1 subfamily.</text>
</comment>
<dbReference type="InterPro" id="IPR002300">
    <property type="entry name" value="aa-tRNA-synth_Ia"/>
</dbReference>
<accession>A0A1H1DTK9</accession>
<feature type="short sequence motif" description="'KMSKS' region" evidence="14">
    <location>
        <begin position="672"/>
        <end position="676"/>
    </location>
</feature>
<evidence type="ECO:0000256" key="6">
    <source>
        <dbReference type="ARBA" id="ARBA00022723"/>
    </source>
</evidence>
<dbReference type="InterPro" id="IPR023585">
    <property type="entry name" value="Ile-tRNA-ligase_type1"/>
</dbReference>
<dbReference type="InterPro" id="IPR010663">
    <property type="entry name" value="Znf_FPG/IleRS"/>
</dbReference>
<dbReference type="CDD" id="cd07960">
    <property type="entry name" value="Anticodon_Ia_Ile_BEm"/>
    <property type="match status" value="1"/>
</dbReference>
<feature type="binding site" evidence="14">
    <location>
        <position position="631"/>
    </location>
    <ligand>
        <name>L-isoleucyl-5'-AMP</name>
        <dbReference type="ChEBI" id="CHEBI:178002"/>
    </ligand>
</feature>